<gene>
    <name evidence="1" type="ORF">HPB50_023016</name>
</gene>
<dbReference type="Proteomes" id="UP000821845">
    <property type="component" value="Chromosome 5"/>
</dbReference>
<comment type="caution">
    <text evidence="1">The sequence shown here is derived from an EMBL/GenBank/DDBJ whole genome shotgun (WGS) entry which is preliminary data.</text>
</comment>
<organism evidence="1 2">
    <name type="scientific">Hyalomma asiaticum</name>
    <name type="common">Tick</name>
    <dbReference type="NCBI Taxonomy" id="266040"/>
    <lineage>
        <taxon>Eukaryota</taxon>
        <taxon>Metazoa</taxon>
        <taxon>Ecdysozoa</taxon>
        <taxon>Arthropoda</taxon>
        <taxon>Chelicerata</taxon>
        <taxon>Arachnida</taxon>
        <taxon>Acari</taxon>
        <taxon>Parasitiformes</taxon>
        <taxon>Ixodida</taxon>
        <taxon>Ixodoidea</taxon>
        <taxon>Ixodidae</taxon>
        <taxon>Hyalomminae</taxon>
        <taxon>Hyalomma</taxon>
    </lineage>
</organism>
<reference evidence="1" key="1">
    <citation type="submission" date="2020-05" db="EMBL/GenBank/DDBJ databases">
        <title>Large-scale comparative analyses of tick genomes elucidate their genetic diversity and vector capacities.</title>
        <authorList>
            <person name="Jia N."/>
            <person name="Wang J."/>
            <person name="Shi W."/>
            <person name="Du L."/>
            <person name="Sun Y."/>
            <person name="Zhan W."/>
            <person name="Jiang J."/>
            <person name="Wang Q."/>
            <person name="Zhang B."/>
            <person name="Ji P."/>
            <person name="Sakyi L.B."/>
            <person name="Cui X."/>
            <person name="Yuan T."/>
            <person name="Jiang B."/>
            <person name="Yang W."/>
            <person name="Lam T.T.-Y."/>
            <person name="Chang Q."/>
            <person name="Ding S."/>
            <person name="Wang X."/>
            <person name="Zhu J."/>
            <person name="Ruan X."/>
            <person name="Zhao L."/>
            <person name="Wei J."/>
            <person name="Que T."/>
            <person name="Du C."/>
            <person name="Cheng J."/>
            <person name="Dai P."/>
            <person name="Han X."/>
            <person name="Huang E."/>
            <person name="Gao Y."/>
            <person name="Liu J."/>
            <person name="Shao H."/>
            <person name="Ye R."/>
            <person name="Li L."/>
            <person name="Wei W."/>
            <person name="Wang X."/>
            <person name="Wang C."/>
            <person name="Yang T."/>
            <person name="Huo Q."/>
            <person name="Li W."/>
            <person name="Guo W."/>
            <person name="Chen H."/>
            <person name="Zhou L."/>
            <person name="Ni X."/>
            <person name="Tian J."/>
            <person name="Zhou Y."/>
            <person name="Sheng Y."/>
            <person name="Liu T."/>
            <person name="Pan Y."/>
            <person name="Xia L."/>
            <person name="Li J."/>
            <person name="Zhao F."/>
            <person name="Cao W."/>
        </authorList>
    </citation>
    <scope>NUCLEOTIDE SEQUENCE</scope>
    <source>
        <strain evidence="1">Hyas-2018</strain>
    </source>
</reference>
<evidence type="ECO:0000313" key="1">
    <source>
        <dbReference type="EMBL" id="KAH6931240.1"/>
    </source>
</evidence>
<accession>A0ACB7S938</accession>
<sequence>MPAQKTGAWQLARSSLPSRCSRPSLAERARGPRGVRSATRTNARTHTRGEARARPQPDVVGRIPDVRGRNGRQHALAVTSDPAHATSELGAREGREDTAPRRGRPPIKPASRRVAARARHVIAAGAGPLPAARLHSERALLVACTTRTA</sequence>
<proteinExistence type="predicted"/>
<evidence type="ECO:0000313" key="2">
    <source>
        <dbReference type="Proteomes" id="UP000821845"/>
    </source>
</evidence>
<name>A0ACB7S938_HYAAI</name>
<dbReference type="EMBL" id="CM023485">
    <property type="protein sequence ID" value="KAH6931240.1"/>
    <property type="molecule type" value="Genomic_DNA"/>
</dbReference>
<keyword evidence="2" id="KW-1185">Reference proteome</keyword>
<protein>
    <submittedName>
        <fullName evidence="1">Uncharacterized protein</fullName>
    </submittedName>
</protein>